<dbReference type="Gene3D" id="1.20.1070.10">
    <property type="entry name" value="Rhodopsin 7-helix transmembrane proteins"/>
    <property type="match status" value="1"/>
</dbReference>
<dbReference type="AlphaFoldDB" id="A0A914GSX5"/>
<keyword evidence="2 5" id="KW-0812">Transmembrane</keyword>
<dbReference type="Proteomes" id="UP000887572">
    <property type="component" value="Unplaced"/>
</dbReference>
<dbReference type="InterPro" id="IPR017452">
    <property type="entry name" value="GPCR_Rhodpsn_7TM"/>
</dbReference>
<feature type="domain" description="G-protein coupled receptors family 1 profile" evidence="6">
    <location>
        <begin position="103"/>
        <end position="313"/>
    </location>
</feature>
<feature type="transmembrane region" description="Helical" evidence="5">
    <location>
        <begin position="351"/>
        <end position="376"/>
    </location>
</feature>
<dbReference type="PROSITE" id="PS50262">
    <property type="entry name" value="G_PROTEIN_RECEP_F1_2"/>
    <property type="match status" value="1"/>
</dbReference>
<keyword evidence="7" id="KW-1185">Reference proteome</keyword>
<feature type="transmembrane region" description="Helical" evidence="5">
    <location>
        <begin position="86"/>
        <end position="113"/>
    </location>
</feature>
<feature type="transmembrane region" description="Helical" evidence="5">
    <location>
        <begin position="162"/>
        <end position="185"/>
    </location>
</feature>
<dbReference type="InterPro" id="IPR047130">
    <property type="entry name" value="7TM_GPCR_Srsx_nematod"/>
</dbReference>
<comment type="subcellular location">
    <subcellularLocation>
        <location evidence="1">Membrane</location>
    </subcellularLocation>
</comment>
<proteinExistence type="predicted"/>
<feature type="transmembrane region" description="Helical" evidence="5">
    <location>
        <begin position="206"/>
        <end position="234"/>
    </location>
</feature>
<dbReference type="PANTHER" id="PTHR23360">
    <property type="entry name" value="G-PROTEIN COUPLED RECEPTORS FAMILY 1 PROFILE DOMAIN-CONTAINING PROTEIN-RELATED"/>
    <property type="match status" value="1"/>
</dbReference>
<dbReference type="InterPro" id="IPR000276">
    <property type="entry name" value="GPCR_Rhodpsn"/>
</dbReference>
<evidence type="ECO:0000256" key="5">
    <source>
        <dbReference type="SAM" id="Phobius"/>
    </source>
</evidence>
<feature type="transmembrane region" description="Helical" evidence="5">
    <location>
        <begin position="254"/>
        <end position="277"/>
    </location>
</feature>
<evidence type="ECO:0000256" key="1">
    <source>
        <dbReference type="ARBA" id="ARBA00004370"/>
    </source>
</evidence>
<evidence type="ECO:0000256" key="4">
    <source>
        <dbReference type="ARBA" id="ARBA00023136"/>
    </source>
</evidence>
<keyword evidence="4 5" id="KW-0472">Membrane</keyword>
<keyword evidence="3 5" id="KW-1133">Transmembrane helix</keyword>
<dbReference type="SMART" id="SM01381">
    <property type="entry name" value="7TM_GPCR_Srsx"/>
    <property type="match status" value="1"/>
</dbReference>
<dbReference type="GO" id="GO:0004930">
    <property type="term" value="F:G protein-coupled receptor activity"/>
    <property type="evidence" value="ECO:0007669"/>
    <property type="project" value="InterPro"/>
</dbReference>
<feature type="transmembrane region" description="Helical" evidence="5">
    <location>
        <begin position="125"/>
        <end position="150"/>
    </location>
</feature>
<dbReference type="CDD" id="cd00637">
    <property type="entry name" value="7tm_classA_rhodopsin-like"/>
    <property type="match status" value="1"/>
</dbReference>
<evidence type="ECO:0000256" key="3">
    <source>
        <dbReference type="ARBA" id="ARBA00022989"/>
    </source>
</evidence>
<evidence type="ECO:0000256" key="2">
    <source>
        <dbReference type="ARBA" id="ARBA00022692"/>
    </source>
</evidence>
<dbReference type="SUPFAM" id="SSF81321">
    <property type="entry name" value="Family A G protein-coupled receptor-like"/>
    <property type="match status" value="1"/>
</dbReference>
<name>A0A914GSX5_GLORO</name>
<organism evidence="7 8">
    <name type="scientific">Globodera rostochiensis</name>
    <name type="common">Golden nematode worm</name>
    <name type="synonym">Heterodera rostochiensis</name>
    <dbReference type="NCBI Taxonomy" id="31243"/>
    <lineage>
        <taxon>Eukaryota</taxon>
        <taxon>Metazoa</taxon>
        <taxon>Ecdysozoa</taxon>
        <taxon>Nematoda</taxon>
        <taxon>Chromadorea</taxon>
        <taxon>Rhabditida</taxon>
        <taxon>Tylenchina</taxon>
        <taxon>Tylenchomorpha</taxon>
        <taxon>Tylenchoidea</taxon>
        <taxon>Heteroderidae</taxon>
        <taxon>Heteroderinae</taxon>
        <taxon>Globodera</taxon>
    </lineage>
</organism>
<dbReference type="Pfam" id="PF10320">
    <property type="entry name" value="7TM_GPCR_Srsx"/>
    <property type="match status" value="1"/>
</dbReference>
<dbReference type="InterPro" id="IPR019424">
    <property type="entry name" value="7TM_GPCR_Srsx"/>
</dbReference>
<accession>A0A914GSX5</accession>
<evidence type="ECO:0000259" key="6">
    <source>
        <dbReference type="PROSITE" id="PS50262"/>
    </source>
</evidence>
<sequence>MADDDICEYLNITTTTKFDSNNLTAKFAVLDSSKNFTFFEWIFSSIIHQLIVAKCSYKFKVAQVASDYYRDNVLVYYDKLGYFSEIVPWIVLPNVFTPVSIIFNISLIVVTFATLKEHKVCNWLIAYDSLCQLFVVAPFGVNLLAVLFQISPLDYRICLGTLMAFTVASYASILAIYLISIERLLIILYPIKMNLNYKPTVRKYSLIASIICTVFGLIMNLNVFGIWTIINLPYDRFIYCNSGLYSDVLNTTTAYVILSLCVINYATIFGMILWRHFKTANQIQSISKNAEQSMRKMLRSVFLLLLVVLIGWLITSAARNQITDFFKFIIPLGVNCFESDPVAKGQISNNILSIVIGVITCVPILASASGVPILLLNSDYRKAYKKVFARKSAASVEPLFVKKQNVAASNMKN</sequence>
<evidence type="ECO:0000313" key="7">
    <source>
        <dbReference type="Proteomes" id="UP000887572"/>
    </source>
</evidence>
<protein>
    <submittedName>
        <fullName evidence="8">G-protein coupled receptors family 1 profile domain-containing protein</fullName>
    </submittedName>
</protein>
<dbReference type="WBParaSite" id="Gr19_v10_g1099.t1">
    <property type="protein sequence ID" value="Gr19_v10_g1099.t1"/>
    <property type="gene ID" value="Gr19_v10_g1099"/>
</dbReference>
<reference evidence="8" key="1">
    <citation type="submission" date="2022-11" db="UniProtKB">
        <authorList>
            <consortium name="WormBaseParasite"/>
        </authorList>
    </citation>
    <scope>IDENTIFICATION</scope>
</reference>
<evidence type="ECO:0000313" key="8">
    <source>
        <dbReference type="WBParaSite" id="Gr19_v10_g1099.t1"/>
    </source>
</evidence>
<feature type="transmembrane region" description="Helical" evidence="5">
    <location>
        <begin position="298"/>
        <end position="318"/>
    </location>
</feature>
<dbReference type="GO" id="GO:0016020">
    <property type="term" value="C:membrane"/>
    <property type="evidence" value="ECO:0007669"/>
    <property type="project" value="UniProtKB-SubCell"/>
</dbReference>